<feature type="domain" description="Ig-like" evidence="6">
    <location>
        <begin position="356"/>
        <end position="425"/>
    </location>
</feature>
<dbReference type="SUPFAM" id="SSF49265">
    <property type="entry name" value="Fibronectin type III"/>
    <property type="match status" value="1"/>
</dbReference>
<keyword evidence="5" id="KW-0812">Transmembrane</keyword>
<keyword evidence="1" id="KW-0732">Signal</keyword>
<dbReference type="SUPFAM" id="SSF48726">
    <property type="entry name" value="Immunoglobulin"/>
    <property type="match status" value="4"/>
</dbReference>
<dbReference type="AlphaFoldDB" id="A0AAF5DIZ6"/>
<dbReference type="Gene3D" id="2.60.40.10">
    <property type="entry name" value="Immunoglobulins"/>
    <property type="match status" value="6"/>
</dbReference>
<dbReference type="InterPro" id="IPR036116">
    <property type="entry name" value="FN3_sf"/>
</dbReference>
<dbReference type="Proteomes" id="UP000035681">
    <property type="component" value="Unplaced"/>
</dbReference>
<keyword evidence="5" id="KW-0472">Membrane</keyword>
<name>A0AAF5DIZ6_STRER</name>
<dbReference type="SMART" id="SM00060">
    <property type="entry name" value="FN3"/>
    <property type="match status" value="2"/>
</dbReference>
<dbReference type="PANTHER" id="PTHR12231">
    <property type="entry name" value="CTX-RELATED TYPE I TRANSMEMBRANE PROTEIN"/>
    <property type="match status" value="1"/>
</dbReference>
<dbReference type="InterPro" id="IPR003961">
    <property type="entry name" value="FN3_dom"/>
</dbReference>
<evidence type="ECO:0000256" key="2">
    <source>
        <dbReference type="ARBA" id="ARBA00022737"/>
    </source>
</evidence>
<keyword evidence="4" id="KW-0393">Immunoglobulin domain</keyword>
<dbReference type="PANTHER" id="PTHR12231:SF253">
    <property type="entry name" value="DPR-INTERACTING PROTEIN ETA, ISOFORM B-RELATED"/>
    <property type="match status" value="1"/>
</dbReference>
<evidence type="ECO:0000259" key="6">
    <source>
        <dbReference type="PROSITE" id="PS50835"/>
    </source>
</evidence>
<dbReference type="InterPro" id="IPR036179">
    <property type="entry name" value="Ig-like_dom_sf"/>
</dbReference>
<dbReference type="PROSITE" id="PS50853">
    <property type="entry name" value="FN3"/>
    <property type="match status" value="1"/>
</dbReference>
<evidence type="ECO:0000256" key="5">
    <source>
        <dbReference type="SAM" id="Phobius"/>
    </source>
</evidence>
<dbReference type="InterPro" id="IPR013783">
    <property type="entry name" value="Ig-like_fold"/>
</dbReference>
<protein>
    <submittedName>
        <fullName evidence="9">Neuroglian</fullName>
    </submittedName>
</protein>
<feature type="domain" description="Fibronectin type-III" evidence="7">
    <location>
        <begin position="660"/>
        <end position="758"/>
    </location>
</feature>
<feature type="domain" description="Ig-like" evidence="6">
    <location>
        <begin position="162"/>
        <end position="256"/>
    </location>
</feature>
<dbReference type="InterPro" id="IPR003598">
    <property type="entry name" value="Ig_sub2"/>
</dbReference>
<feature type="domain" description="Ig-like" evidence="6">
    <location>
        <begin position="461"/>
        <end position="535"/>
    </location>
</feature>
<dbReference type="SMART" id="SM00408">
    <property type="entry name" value="IGc2"/>
    <property type="match status" value="2"/>
</dbReference>
<keyword evidence="3" id="KW-1015">Disulfide bond</keyword>
<keyword evidence="2" id="KW-0677">Repeat</keyword>
<evidence type="ECO:0000256" key="1">
    <source>
        <dbReference type="ARBA" id="ARBA00022729"/>
    </source>
</evidence>
<evidence type="ECO:0000259" key="7">
    <source>
        <dbReference type="PROSITE" id="PS50853"/>
    </source>
</evidence>
<evidence type="ECO:0000313" key="9">
    <source>
        <dbReference type="WBParaSite" id="TCONS_00012474.p1"/>
    </source>
</evidence>
<dbReference type="InterPro" id="IPR003599">
    <property type="entry name" value="Ig_sub"/>
</dbReference>
<dbReference type="Pfam" id="PF07679">
    <property type="entry name" value="I-set"/>
    <property type="match status" value="2"/>
</dbReference>
<sequence length="838" mass="98057">MSSFSSSIEYNLYDVEGKHIFDNELIVSCENIQKNIFILMEKLENCIFIIIDNKHNFMDIRNNFQNDILNLIYKIDEDVHVIYNKVRIAIDSCNVKDDRLNFLLTIHKYQQAISVIIKELSECIGEAIEKTLDLRIRGICNITIEKNIIVKMAHLRKEILKPIMSFEILENYHHQTSSIAVVGSIHSLNCFTSPYSFIYPKWYHNDKLIIDYKNGYWFENNRKSLFFNVTEDKRGKYKCILSTQPSNNRIFYVNIEGPPKWIYKPPIDTNVSEGEVVFFYCNTTGKPNPKTTFYKNGVKINTLNDKYLIKDNKLTLFNAKYGIHGTGDNSIYQCKVENKHGILWSNFYLNIIEFKPKLIKKTIDIEVIEGNDVVLFCEFSSIPTANITWKGFKNTTYEIIKTVNKNKQKIRLKYINKSSEGKYICKGINKYGFDEGIINVIVRNKTKFIVENDTSIIHLAGDNLKLSCKATYDKKLTVKYEWLIDNKNINKNKFGYYIVNNYTIILKNININSFKSVKCKVSTELNFIEKNFQITIVDVPNPVKMVSVTECNPEKRYAKIYFEHFEDAYLYSPVTEFWIQYLIDSYNDSESWTTHSIPIIAENYEYINKDIRIVHASIIIYLKPYCHYQFRILARNSIGDSTPKLANEICTTSPDFPYTHPTNVRIESIKFNTITVFWNIIQREYWNGPNFRYEIHYKPSLNNTWNIKKINNPLQNNDYIVFDDNIPSELVDVKVLSVNDIGVGIEIPNIVQGKTGLLLIDNLNISNSYSDRTTRRIIRIFNKERLEDNSFFVIVIFIAIVIFQFFLFVICLCKKKSHIDKETLDVKQSLISSLKNKK</sequence>
<dbReference type="InterPro" id="IPR051170">
    <property type="entry name" value="Neural/epithelial_adhesion"/>
</dbReference>
<evidence type="ECO:0000313" key="8">
    <source>
        <dbReference type="Proteomes" id="UP000035681"/>
    </source>
</evidence>
<keyword evidence="5" id="KW-1133">Transmembrane helix</keyword>
<dbReference type="WBParaSite" id="TCONS_00012474.p1">
    <property type="protein sequence ID" value="TCONS_00012474.p1"/>
    <property type="gene ID" value="XLOC_008120"/>
</dbReference>
<dbReference type="InterPro" id="IPR007110">
    <property type="entry name" value="Ig-like_dom"/>
</dbReference>
<proteinExistence type="predicted"/>
<reference evidence="9" key="1">
    <citation type="submission" date="2024-02" db="UniProtKB">
        <authorList>
            <consortium name="WormBaseParasite"/>
        </authorList>
    </citation>
    <scope>IDENTIFICATION</scope>
</reference>
<accession>A0AAF5DIZ6</accession>
<evidence type="ECO:0000256" key="4">
    <source>
        <dbReference type="ARBA" id="ARBA00023319"/>
    </source>
</evidence>
<dbReference type="CDD" id="cd00063">
    <property type="entry name" value="FN3"/>
    <property type="match status" value="2"/>
</dbReference>
<dbReference type="PROSITE" id="PS50835">
    <property type="entry name" value="IG_LIKE"/>
    <property type="match status" value="4"/>
</dbReference>
<evidence type="ECO:0000256" key="3">
    <source>
        <dbReference type="ARBA" id="ARBA00023157"/>
    </source>
</evidence>
<keyword evidence="8" id="KW-1185">Reference proteome</keyword>
<feature type="transmembrane region" description="Helical" evidence="5">
    <location>
        <begin position="791"/>
        <end position="813"/>
    </location>
</feature>
<organism evidence="8 9">
    <name type="scientific">Strongyloides stercoralis</name>
    <name type="common">Threadworm</name>
    <dbReference type="NCBI Taxonomy" id="6248"/>
    <lineage>
        <taxon>Eukaryota</taxon>
        <taxon>Metazoa</taxon>
        <taxon>Ecdysozoa</taxon>
        <taxon>Nematoda</taxon>
        <taxon>Chromadorea</taxon>
        <taxon>Rhabditida</taxon>
        <taxon>Tylenchina</taxon>
        <taxon>Panagrolaimomorpha</taxon>
        <taxon>Strongyloidoidea</taxon>
        <taxon>Strongyloididae</taxon>
        <taxon>Strongyloides</taxon>
    </lineage>
</organism>
<dbReference type="SMART" id="SM00409">
    <property type="entry name" value="IG"/>
    <property type="match status" value="4"/>
</dbReference>
<dbReference type="InterPro" id="IPR013098">
    <property type="entry name" value="Ig_I-set"/>
</dbReference>
<feature type="domain" description="Ig-like" evidence="6">
    <location>
        <begin position="259"/>
        <end position="338"/>
    </location>
</feature>